<evidence type="ECO:0000313" key="2">
    <source>
        <dbReference type="Proteomes" id="UP000192573"/>
    </source>
</evidence>
<dbReference type="Proteomes" id="UP000192573">
    <property type="component" value="Unassembled WGS sequence"/>
</dbReference>
<accession>A0A1V8NT28</accession>
<evidence type="ECO:0000313" key="1">
    <source>
        <dbReference type="EMBL" id="OQM39578.1"/>
    </source>
</evidence>
<comment type="caution">
    <text evidence="1">The sequence shown here is derived from an EMBL/GenBank/DDBJ whole genome shotgun (WGS) entry which is preliminary data.</text>
</comment>
<sequence length="60" mass="6695">MHIPNKVTFPAQQFLTQSKIYLSDILCGLQVKPHLWDLLAEGLSSVEPVAWEKGCVPETS</sequence>
<gene>
    <name evidence="1" type="ORF">BZK42_24080</name>
</gene>
<name>A0A1V8NT28_CITBR</name>
<reference evidence="1 2" key="1">
    <citation type="submission" date="2017-03" db="EMBL/GenBank/DDBJ databases">
        <authorList>
            <person name="Afonso C.L."/>
            <person name="Miller P.J."/>
            <person name="Scott M.A."/>
            <person name="Spackman E."/>
            <person name="Goraichik I."/>
            <person name="Dimitrov K.M."/>
            <person name="Suarez D.L."/>
            <person name="Swayne D.E."/>
        </authorList>
    </citation>
    <scope>NUCLEOTIDE SEQUENCE [LARGE SCALE GENOMIC DNA]</scope>
    <source>
        <strain evidence="1 2">ATCC 51113</strain>
    </source>
</reference>
<protein>
    <submittedName>
        <fullName evidence="1">Uncharacterized protein</fullName>
    </submittedName>
</protein>
<dbReference type="EMBL" id="NAEW01000020">
    <property type="protein sequence ID" value="OQM39578.1"/>
    <property type="molecule type" value="Genomic_DNA"/>
</dbReference>
<proteinExistence type="predicted"/>
<organism evidence="1 2">
    <name type="scientific">Citrobacter braakii</name>
    <dbReference type="NCBI Taxonomy" id="57706"/>
    <lineage>
        <taxon>Bacteria</taxon>
        <taxon>Pseudomonadati</taxon>
        <taxon>Pseudomonadota</taxon>
        <taxon>Gammaproteobacteria</taxon>
        <taxon>Enterobacterales</taxon>
        <taxon>Enterobacteriaceae</taxon>
        <taxon>Citrobacter</taxon>
        <taxon>Citrobacter freundii complex</taxon>
    </lineage>
</organism>
<dbReference type="AlphaFoldDB" id="A0A1V8NT28"/>